<proteinExistence type="predicted"/>
<keyword evidence="3" id="KW-1185">Reference proteome</keyword>
<gene>
    <name evidence="2" type="ORF">JZM60_06370</name>
</gene>
<name>A0ABX7Q781_9BACT</name>
<evidence type="ECO:0000313" key="2">
    <source>
        <dbReference type="EMBL" id="QSV46885.1"/>
    </source>
</evidence>
<organism evidence="2 3">
    <name type="scientific">Geobacter benzoatilyticus</name>
    <dbReference type="NCBI Taxonomy" id="2815309"/>
    <lineage>
        <taxon>Bacteria</taxon>
        <taxon>Pseudomonadati</taxon>
        <taxon>Thermodesulfobacteriota</taxon>
        <taxon>Desulfuromonadia</taxon>
        <taxon>Geobacterales</taxon>
        <taxon>Geobacteraceae</taxon>
        <taxon>Geobacter</taxon>
    </lineage>
</organism>
<dbReference type="EMBL" id="CP071382">
    <property type="protein sequence ID" value="QSV46885.1"/>
    <property type="molecule type" value="Genomic_DNA"/>
</dbReference>
<reference evidence="2 3" key="1">
    <citation type="submission" date="2021-03" db="EMBL/GenBank/DDBJ databases">
        <title>Geobacter metallireducens gen. nov. sp. nov., a microorganism capable of coupling the complete oxidation of organic compounds to the reduction of iron and other metals.</title>
        <authorList>
            <person name="Li Y."/>
        </authorList>
    </citation>
    <scope>NUCLEOTIDE SEQUENCE [LARGE SCALE GENOMIC DNA]</scope>
    <source>
        <strain evidence="2 3">Jerry-YX</strain>
    </source>
</reference>
<evidence type="ECO:0000313" key="3">
    <source>
        <dbReference type="Proteomes" id="UP000663651"/>
    </source>
</evidence>
<sequence length="275" mass="31616">MIGSALGLSKPAVRDAVEKLCCKGYISRPETVRDGVFQGFRYWLDVELCRQFVDSGGVSNEKFHGPSHTHVTPPTHTVRPPSFPPHTTFSSSSEQKLTTHAVNLEDPELRWWKEQGVRPRQIESWLEEFKITADELTISLRYARFDVLVNEIKVGGAPINNVLNWFYRILSKAGMYARPANYKSLYEMRAEALRAQLQQDEEVCRQIRELECEAQFRQIMSDPEGEDYQSLLSQVSDFTVNLNSKTVLERELKDIFLSKVEEEHSVPSKLTYITK</sequence>
<evidence type="ECO:0000256" key="1">
    <source>
        <dbReference type="SAM" id="Coils"/>
    </source>
</evidence>
<accession>A0ABX7Q781</accession>
<feature type="coiled-coil region" evidence="1">
    <location>
        <begin position="183"/>
        <end position="210"/>
    </location>
</feature>
<protein>
    <submittedName>
        <fullName evidence="2">Uncharacterized protein</fullName>
    </submittedName>
</protein>
<dbReference type="Proteomes" id="UP000663651">
    <property type="component" value="Chromosome"/>
</dbReference>
<keyword evidence="1" id="KW-0175">Coiled coil</keyword>